<keyword evidence="8" id="KW-1185">Reference proteome</keyword>
<feature type="domain" description="ABC-2 type transporter transmembrane" evidence="6">
    <location>
        <begin position="23"/>
        <end position="172"/>
    </location>
</feature>
<gene>
    <name evidence="7" type="ORF">P186_0527</name>
</gene>
<dbReference type="AlphaFoldDB" id="G7VH76"/>
<feature type="transmembrane region" description="Helical" evidence="5">
    <location>
        <begin position="131"/>
        <end position="151"/>
    </location>
</feature>
<evidence type="ECO:0000259" key="6">
    <source>
        <dbReference type="Pfam" id="PF01061"/>
    </source>
</evidence>
<protein>
    <submittedName>
        <fullName evidence="7">ABC-2 type transport system, membrane protein</fullName>
    </submittedName>
</protein>
<dbReference type="EMBL" id="CP003098">
    <property type="protein sequence ID" value="AET31979.1"/>
    <property type="molecule type" value="Genomic_DNA"/>
</dbReference>
<evidence type="ECO:0000256" key="2">
    <source>
        <dbReference type="ARBA" id="ARBA00022692"/>
    </source>
</evidence>
<evidence type="ECO:0000256" key="1">
    <source>
        <dbReference type="ARBA" id="ARBA00004141"/>
    </source>
</evidence>
<evidence type="ECO:0000313" key="8">
    <source>
        <dbReference type="Proteomes" id="UP000005867"/>
    </source>
</evidence>
<dbReference type="eggNOG" id="arCOG01466">
    <property type="taxonomic scope" value="Archaea"/>
</dbReference>
<evidence type="ECO:0000256" key="4">
    <source>
        <dbReference type="ARBA" id="ARBA00023136"/>
    </source>
</evidence>
<feature type="transmembrane region" description="Helical" evidence="5">
    <location>
        <begin position="100"/>
        <end position="124"/>
    </location>
</feature>
<dbReference type="GeneID" id="11594793"/>
<keyword evidence="2 5" id="KW-0812">Transmembrane</keyword>
<keyword evidence="3 5" id="KW-1133">Transmembrane helix</keyword>
<dbReference type="OrthoDB" id="29122at2157"/>
<dbReference type="STRING" id="1104324.P186_0527"/>
<feature type="transmembrane region" description="Helical" evidence="5">
    <location>
        <begin position="61"/>
        <end position="88"/>
    </location>
</feature>
<dbReference type="Pfam" id="PF01061">
    <property type="entry name" value="ABC2_membrane"/>
    <property type="match status" value="1"/>
</dbReference>
<evidence type="ECO:0000313" key="7">
    <source>
        <dbReference type="EMBL" id="AET31979.1"/>
    </source>
</evidence>
<dbReference type="GO" id="GO:0016020">
    <property type="term" value="C:membrane"/>
    <property type="evidence" value="ECO:0007669"/>
    <property type="project" value="UniProtKB-SubCell"/>
</dbReference>
<evidence type="ECO:0000256" key="5">
    <source>
        <dbReference type="SAM" id="Phobius"/>
    </source>
</evidence>
<dbReference type="RefSeq" id="WP_014287807.1">
    <property type="nucleotide sequence ID" value="NC_016645.1"/>
</dbReference>
<feature type="transmembrane region" description="Helical" evidence="5">
    <location>
        <begin position="20"/>
        <end position="40"/>
    </location>
</feature>
<dbReference type="KEGG" id="pyr:P186_0527"/>
<evidence type="ECO:0000256" key="3">
    <source>
        <dbReference type="ARBA" id="ARBA00022989"/>
    </source>
</evidence>
<organism evidence="7 8">
    <name type="scientific">Pyrobaculum ferrireducens</name>
    <dbReference type="NCBI Taxonomy" id="1104324"/>
    <lineage>
        <taxon>Archaea</taxon>
        <taxon>Thermoproteota</taxon>
        <taxon>Thermoprotei</taxon>
        <taxon>Thermoproteales</taxon>
        <taxon>Thermoproteaceae</taxon>
        <taxon>Pyrobaculum</taxon>
    </lineage>
</organism>
<accession>G7VH76</accession>
<comment type="subcellular location">
    <subcellularLocation>
        <location evidence="1">Membrane</location>
        <topology evidence="1">Multi-pass membrane protein</topology>
    </subcellularLocation>
</comment>
<reference evidence="7 8" key="1">
    <citation type="journal article" date="2012" name="J. Bacteriol.">
        <title>Complete genome sequence of strain 1860, a crenarchaeon of the genus pyrobaculum able to grow with various electron acceptors.</title>
        <authorList>
            <person name="Mardanov A.V."/>
            <person name="Gumerov V.M."/>
            <person name="Slobodkina G.B."/>
            <person name="Beletsky A.V."/>
            <person name="Bonch-Osmolovskaya E.A."/>
            <person name="Ravin N.V."/>
            <person name="Skryabin K.G."/>
        </authorList>
    </citation>
    <scope>NUCLEOTIDE SEQUENCE [LARGE SCALE GENOMIC DNA]</scope>
    <source>
        <strain evidence="7 8">1860</strain>
    </source>
</reference>
<sequence>MVLLAIAWYGGDLREVAKVVFWGSVVFTIFPEGTWSAAAFSNYVRSGVMDYVVASPARLHLYLTAASLASSLLALPALGIQVAVYYLLFGESPPMAQPAYFAASLLIFLASSSFITAAATMFFARFRNPSLAANVVQWVVPLSGGMIPPTAMPPEAARWFAYSPLHYVVAPVTYSATGRWLLDPVFTLAAGLLVAAGLGLRSLYAAESAYERFRRLGKWAAE</sequence>
<dbReference type="HOGENOM" id="CLU_1088290_0_0_2"/>
<feature type="transmembrane region" description="Helical" evidence="5">
    <location>
        <begin position="185"/>
        <end position="206"/>
    </location>
</feature>
<name>G7VH76_9CREN</name>
<proteinExistence type="predicted"/>
<dbReference type="BioCyc" id="PSP1104324:GJSN-517-MONOMER"/>
<keyword evidence="4 5" id="KW-0472">Membrane</keyword>
<dbReference type="Proteomes" id="UP000005867">
    <property type="component" value="Chromosome"/>
</dbReference>
<dbReference type="GO" id="GO:0140359">
    <property type="term" value="F:ABC-type transporter activity"/>
    <property type="evidence" value="ECO:0007669"/>
    <property type="project" value="InterPro"/>
</dbReference>
<dbReference type="InterPro" id="IPR013525">
    <property type="entry name" value="ABC2_TM"/>
</dbReference>